<comment type="caution">
    <text evidence="3">The sequence shown here is derived from an EMBL/GenBank/DDBJ whole genome shotgun (WGS) entry which is preliminary data.</text>
</comment>
<dbReference type="InterPro" id="IPR036388">
    <property type="entry name" value="WH-like_DNA-bd_sf"/>
</dbReference>
<proteinExistence type="predicted"/>
<reference evidence="3" key="1">
    <citation type="submission" date="2021-11" db="EMBL/GenBank/DDBJ databases">
        <title>A Novel Adlercreutzia Species, isolated from a Allomyrina dichotoma larva feces.</title>
        <authorList>
            <person name="Suh M.K."/>
        </authorList>
    </citation>
    <scope>NUCLEOTIDE SEQUENCE</scope>
    <source>
        <strain evidence="3">JBNU-10</strain>
    </source>
</reference>
<protein>
    <submittedName>
        <fullName evidence="3">ATP-binding protein</fullName>
    </submittedName>
</protein>
<dbReference type="Gene3D" id="1.10.10.10">
    <property type="entry name" value="Winged helix-like DNA-binding domain superfamily/Winged helix DNA-binding domain"/>
    <property type="match status" value="1"/>
</dbReference>
<dbReference type="PANTHER" id="PTHR33295:SF20">
    <property type="entry name" value="ATPASE"/>
    <property type="match status" value="1"/>
</dbReference>
<dbReference type="SUPFAM" id="SSF52540">
    <property type="entry name" value="P-loop containing nucleoside triphosphate hydrolases"/>
    <property type="match status" value="1"/>
</dbReference>
<dbReference type="EMBL" id="JAJMLW010000001">
    <property type="protein sequence ID" value="MCI2240861.1"/>
    <property type="molecule type" value="Genomic_DNA"/>
</dbReference>
<dbReference type="PANTHER" id="PTHR33295">
    <property type="entry name" value="ATPASE"/>
    <property type="match status" value="1"/>
</dbReference>
<evidence type="ECO:0000313" key="4">
    <source>
        <dbReference type="Proteomes" id="UP001430755"/>
    </source>
</evidence>
<dbReference type="Proteomes" id="UP001430755">
    <property type="component" value="Unassembled WGS sequence"/>
</dbReference>
<dbReference type="RefSeq" id="WP_242162503.1">
    <property type="nucleotide sequence ID" value="NZ_JAJMLW010000001.1"/>
</dbReference>
<dbReference type="InterPro" id="IPR027417">
    <property type="entry name" value="P-loop_NTPase"/>
</dbReference>
<dbReference type="InterPro" id="IPR025420">
    <property type="entry name" value="DUF4143"/>
</dbReference>
<dbReference type="Pfam" id="PF13635">
    <property type="entry name" value="DUF4143"/>
    <property type="match status" value="1"/>
</dbReference>
<evidence type="ECO:0000259" key="2">
    <source>
        <dbReference type="Pfam" id="PF13635"/>
    </source>
</evidence>
<keyword evidence="4" id="KW-1185">Reference proteome</keyword>
<keyword evidence="3" id="KW-0547">Nucleotide-binding</keyword>
<dbReference type="GO" id="GO:0005524">
    <property type="term" value="F:ATP binding"/>
    <property type="evidence" value="ECO:0007669"/>
    <property type="project" value="UniProtKB-KW"/>
</dbReference>
<gene>
    <name evidence="3" type="ORF">LPT13_00610</name>
</gene>
<sequence>MIPRQRYLSRIIPFIDKDVIKVLVGMRRSGKSTLLEEVQTVLLSRGVPPENIIALNFESMRWGQAAASPEAFYQEVMALANHLEGRVYLFFDEIQTVEHWERPVNSFRVDLDCDIYLTGSNSTLLSSELATLIAGRYVSFEVQPFSLRELVDATELNPAEAFEAYRVLGGLPFLSHVSYDRDTSVSYLRDVFNSIVLKDVVQHRNFRDADQLERILAYFLSEIGTTYSVDNIVNMLKQERRRLSNDTVYNYLQAAEEAFLISRVRRFDIKGKALLRGSEKVYVTDIGLREALLGTNASRVDLVLENLVFNELRRRGYTVHVGKLGTREIDFVAERDGGRLYIQVAYLLELESTREREFSAFDGIADGYPRLVVSADTADWSRNGCRHWNIIDFLLADAW</sequence>
<dbReference type="Pfam" id="PF13173">
    <property type="entry name" value="AAA_14"/>
    <property type="match status" value="1"/>
</dbReference>
<feature type="domain" description="DUF4143" evidence="2">
    <location>
        <begin position="198"/>
        <end position="344"/>
    </location>
</feature>
<keyword evidence="3" id="KW-0067">ATP-binding</keyword>
<accession>A0ABS9WDB8</accession>
<feature type="domain" description="AAA" evidence="1">
    <location>
        <begin position="20"/>
        <end position="150"/>
    </location>
</feature>
<dbReference type="InterPro" id="IPR041682">
    <property type="entry name" value="AAA_14"/>
</dbReference>
<name>A0ABS9WDB8_9ACTN</name>
<evidence type="ECO:0000259" key="1">
    <source>
        <dbReference type="Pfam" id="PF13173"/>
    </source>
</evidence>
<organism evidence="3 4">
    <name type="scientific">Adlercreutzia faecimuris</name>
    <dbReference type="NCBI Taxonomy" id="2897341"/>
    <lineage>
        <taxon>Bacteria</taxon>
        <taxon>Bacillati</taxon>
        <taxon>Actinomycetota</taxon>
        <taxon>Coriobacteriia</taxon>
        <taxon>Eggerthellales</taxon>
        <taxon>Eggerthellaceae</taxon>
        <taxon>Adlercreutzia</taxon>
    </lineage>
</organism>
<evidence type="ECO:0000313" key="3">
    <source>
        <dbReference type="EMBL" id="MCI2240861.1"/>
    </source>
</evidence>